<dbReference type="InterPro" id="IPR050892">
    <property type="entry name" value="ADP-ribose_metab_enzymes"/>
</dbReference>
<comment type="caution">
    <text evidence="2">The sequence shown here is derived from an EMBL/GenBank/DDBJ whole genome shotgun (WGS) entry which is preliminary data.</text>
</comment>
<dbReference type="InterPro" id="IPR002589">
    <property type="entry name" value="Macro_dom"/>
</dbReference>
<gene>
    <name evidence="2" type="ORF">LCGC14_2492410</name>
</gene>
<dbReference type="Gene3D" id="3.40.220.10">
    <property type="entry name" value="Leucine Aminopeptidase, subunit E, domain 1"/>
    <property type="match status" value="1"/>
</dbReference>
<dbReference type="SUPFAM" id="SSF52949">
    <property type="entry name" value="Macro domain-like"/>
    <property type="match status" value="1"/>
</dbReference>
<dbReference type="PANTHER" id="PTHR12521:SF0">
    <property type="entry name" value="ADP-RIBOSE GLYCOHYDROLASE OARD1"/>
    <property type="match status" value="1"/>
</dbReference>
<dbReference type="InterPro" id="IPR043472">
    <property type="entry name" value="Macro_dom-like"/>
</dbReference>
<dbReference type="PANTHER" id="PTHR12521">
    <property type="entry name" value="PROTEIN C6ORF130"/>
    <property type="match status" value="1"/>
</dbReference>
<dbReference type="Pfam" id="PF01661">
    <property type="entry name" value="Macro"/>
    <property type="match status" value="1"/>
</dbReference>
<sequence length="151" mass="17290">MLTNRGNIWTYPAEVVLITTNGIVKKNGEAVMGRGCAREARDYFPGISLKLAEYLTQYGNRPFNLGHWDYPKLSTIQKWIWTFPTKHNWRDNSDLDLITASARHLIQMANKFEVTTIVLPRPGCANGKLSWEVVQPIIADIFDDRFTSITF</sequence>
<dbReference type="AlphaFoldDB" id="A0A0F9BSC1"/>
<dbReference type="GO" id="GO:0140291">
    <property type="term" value="P:peptidyl-glutamate ADP-deribosylation"/>
    <property type="evidence" value="ECO:0007669"/>
    <property type="project" value="TreeGrafter"/>
</dbReference>
<accession>A0A0F9BSC1</accession>
<evidence type="ECO:0000259" key="1">
    <source>
        <dbReference type="Pfam" id="PF01661"/>
    </source>
</evidence>
<proteinExistence type="predicted"/>
<name>A0A0F9BSC1_9ZZZZ</name>
<evidence type="ECO:0000313" key="2">
    <source>
        <dbReference type="EMBL" id="KKL16757.1"/>
    </source>
</evidence>
<dbReference type="EMBL" id="LAZR01039538">
    <property type="protein sequence ID" value="KKL16757.1"/>
    <property type="molecule type" value="Genomic_DNA"/>
</dbReference>
<protein>
    <recommendedName>
        <fullName evidence="1">Macro domain-containing protein</fullName>
    </recommendedName>
</protein>
<reference evidence="2" key="1">
    <citation type="journal article" date="2015" name="Nature">
        <title>Complex archaea that bridge the gap between prokaryotes and eukaryotes.</title>
        <authorList>
            <person name="Spang A."/>
            <person name="Saw J.H."/>
            <person name="Jorgensen S.L."/>
            <person name="Zaremba-Niedzwiedzka K."/>
            <person name="Martijn J."/>
            <person name="Lind A.E."/>
            <person name="van Eijk R."/>
            <person name="Schleper C."/>
            <person name="Guy L."/>
            <person name="Ettema T.J."/>
        </authorList>
    </citation>
    <scope>NUCLEOTIDE SEQUENCE</scope>
</reference>
<organism evidence="2">
    <name type="scientific">marine sediment metagenome</name>
    <dbReference type="NCBI Taxonomy" id="412755"/>
    <lineage>
        <taxon>unclassified sequences</taxon>
        <taxon>metagenomes</taxon>
        <taxon>ecological metagenomes</taxon>
    </lineage>
</organism>
<feature type="domain" description="Macro" evidence="1">
    <location>
        <begin position="27"/>
        <end position="137"/>
    </location>
</feature>